<dbReference type="SUPFAM" id="SSF53720">
    <property type="entry name" value="ALDH-like"/>
    <property type="match status" value="1"/>
</dbReference>
<evidence type="ECO:0000259" key="5">
    <source>
        <dbReference type="Pfam" id="PF00171"/>
    </source>
</evidence>
<dbReference type="Gene3D" id="3.40.309.10">
    <property type="entry name" value="Aldehyde Dehydrogenase, Chain A, domain 2"/>
    <property type="match status" value="1"/>
</dbReference>
<dbReference type="InterPro" id="IPR015590">
    <property type="entry name" value="Aldehyde_DH_dom"/>
</dbReference>
<evidence type="ECO:0000256" key="3">
    <source>
        <dbReference type="PROSITE-ProRule" id="PRU10007"/>
    </source>
</evidence>
<feature type="active site" evidence="3">
    <location>
        <position position="225"/>
    </location>
</feature>
<evidence type="ECO:0000256" key="1">
    <source>
        <dbReference type="ARBA" id="ARBA00009986"/>
    </source>
</evidence>
<evidence type="ECO:0000313" key="6">
    <source>
        <dbReference type="EMBL" id="TBU54557.1"/>
    </source>
</evidence>
<dbReference type="EMBL" id="ML145186">
    <property type="protein sequence ID" value="TBU54557.1"/>
    <property type="molecule type" value="Genomic_DNA"/>
</dbReference>
<keyword evidence="7" id="KW-1185">Reference proteome</keyword>
<dbReference type="PROSITE" id="PS00687">
    <property type="entry name" value="ALDEHYDE_DEHYDR_GLU"/>
    <property type="match status" value="1"/>
</dbReference>
<feature type="domain" description="Aldehyde dehydrogenase" evidence="5">
    <location>
        <begin position="203"/>
        <end position="457"/>
    </location>
</feature>
<sequence length="468" mass="50916">MVHIFTDSFTHIIDGKPATSPTAAPVIDPATGEVFAQVPVATYTQLEQTVAAADRAFASWSAKSWQERGDVLHALGALIERHAEQFTNLIMREVGKDRGSAAFEVDLAAQAISGFANHRLEDEIVTNDHGRSTKGRYRPYGVCAAVIAFNFPLIFTILKLSHALLAGNCLILKTAPTTPCVPLKFTGLAQSIVPPGVLSVLYGGDDFGKAVMHEAAAGVKPLTLELGGNDPAIVLPDVDARKVAQRLFIGAINNAGQQCFAMKRLFIHEDIYDAVRDEIVTLARHAKVGNPFDPETIMGPVQNQRVYEKLKSLIADCNAHGYKIAYEGEAGPAGSKGYFIPITVIDDPPDDARIVREEQFGPIIPLLRWKDDEEVITVAHDHGVDFTADDTEYGLDASIWGSDMERIQKIADKLYVGTVWINEWAAMTGDLPMRGVKHSGIGVESSKHGLAEWVYTQAFVCRESLDGP</sequence>
<protein>
    <submittedName>
        <fullName evidence="6">NAD-dependent succinate aldehyde dehydrogenase</fullName>
    </submittedName>
</protein>
<accession>A0A4Q9PKA2</accession>
<dbReference type="AlphaFoldDB" id="A0A4Q9PKA2"/>
<dbReference type="Pfam" id="PF00171">
    <property type="entry name" value="Aldedh"/>
    <property type="match status" value="1"/>
</dbReference>
<dbReference type="InterPro" id="IPR029510">
    <property type="entry name" value="Ald_DH_CS_GLU"/>
</dbReference>
<organism evidence="6 7">
    <name type="scientific">Dichomitus squalens</name>
    <dbReference type="NCBI Taxonomy" id="114155"/>
    <lineage>
        <taxon>Eukaryota</taxon>
        <taxon>Fungi</taxon>
        <taxon>Dikarya</taxon>
        <taxon>Basidiomycota</taxon>
        <taxon>Agaricomycotina</taxon>
        <taxon>Agaricomycetes</taxon>
        <taxon>Polyporales</taxon>
        <taxon>Polyporaceae</taxon>
        <taxon>Dichomitus</taxon>
    </lineage>
</organism>
<evidence type="ECO:0000256" key="4">
    <source>
        <dbReference type="RuleBase" id="RU003345"/>
    </source>
</evidence>
<dbReference type="InterPro" id="IPR016163">
    <property type="entry name" value="Ald_DH_C"/>
</dbReference>
<dbReference type="GO" id="GO:0016620">
    <property type="term" value="F:oxidoreductase activity, acting on the aldehyde or oxo group of donors, NAD or NADP as acceptor"/>
    <property type="evidence" value="ECO:0007669"/>
    <property type="project" value="InterPro"/>
</dbReference>
<comment type="similarity">
    <text evidence="1 4">Belongs to the aldehyde dehydrogenase family.</text>
</comment>
<dbReference type="PANTHER" id="PTHR11699">
    <property type="entry name" value="ALDEHYDE DEHYDROGENASE-RELATED"/>
    <property type="match status" value="1"/>
</dbReference>
<evidence type="ECO:0000313" key="7">
    <source>
        <dbReference type="Proteomes" id="UP000292082"/>
    </source>
</evidence>
<name>A0A4Q9PKA2_9APHY</name>
<dbReference type="Proteomes" id="UP000292082">
    <property type="component" value="Unassembled WGS sequence"/>
</dbReference>
<proteinExistence type="inferred from homology"/>
<dbReference type="Gene3D" id="3.40.605.10">
    <property type="entry name" value="Aldehyde Dehydrogenase, Chain A, domain 1"/>
    <property type="match status" value="2"/>
</dbReference>
<dbReference type="InterPro" id="IPR016161">
    <property type="entry name" value="Ald_DH/histidinol_DH"/>
</dbReference>
<dbReference type="STRING" id="114155.A0A4Q9PKA2"/>
<reference evidence="6 7" key="1">
    <citation type="submission" date="2019-01" db="EMBL/GenBank/DDBJ databases">
        <title>Draft genome sequences of three monokaryotic isolates of the white-rot basidiomycete fungus Dichomitus squalens.</title>
        <authorList>
            <consortium name="DOE Joint Genome Institute"/>
            <person name="Lopez S.C."/>
            <person name="Andreopoulos B."/>
            <person name="Pangilinan J."/>
            <person name="Lipzen A."/>
            <person name="Riley R."/>
            <person name="Ahrendt S."/>
            <person name="Ng V."/>
            <person name="Barry K."/>
            <person name="Daum C."/>
            <person name="Grigoriev I.V."/>
            <person name="Hilden K.S."/>
            <person name="Makela M.R."/>
            <person name="de Vries R.P."/>
        </authorList>
    </citation>
    <scope>NUCLEOTIDE SEQUENCE [LARGE SCALE GENOMIC DNA]</scope>
    <source>
        <strain evidence="6 7">CBS 464.89</strain>
    </source>
</reference>
<gene>
    <name evidence="6" type="ORF">BD310DRAFT_987545</name>
</gene>
<evidence type="ECO:0000256" key="2">
    <source>
        <dbReference type="ARBA" id="ARBA00023002"/>
    </source>
</evidence>
<keyword evidence="2 4" id="KW-0560">Oxidoreductase</keyword>
<dbReference type="InterPro" id="IPR016162">
    <property type="entry name" value="Ald_DH_N"/>
</dbReference>